<dbReference type="PANTHER" id="PTHR30537">
    <property type="entry name" value="HTH-TYPE TRANSCRIPTIONAL REGULATOR"/>
    <property type="match status" value="1"/>
</dbReference>
<dbReference type="GO" id="GO:0006351">
    <property type="term" value="P:DNA-templated transcription"/>
    <property type="evidence" value="ECO:0007669"/>
    <property type="project" value="TreeGrafter"/>
</dbReference>
<dbReference type="InterPro" id="IPR000847">
    <property type="entry name" value="LysR_HTH_N"/>
</dbReference>
<dbReference type="InterPro" id="IPR036388">
    <property type="entry name" value="WH-like_DNA-bd_sf"/>
</dbReference>
<keyword evidence="8" id="KW-1185">Reference proteome</keyword>
<evidence type="ECO:0000259" key="6">
    <source>
        <dbReference type="PROSITE" id="PS50931"/>
    </source>
</evidence>
<dbReference type="CDD" id="cd08422">
    <property type="entry name" value="PBP2_CrgA_like"/>
    <property type="match status" value="1"/>
</dbReference>
<name>A0A2W7PFZ9_9BURK</name>
<dbReference type="InterPro" id="IPR005119">
    <property type="entry name" value="LysR_subst-bd"/>
</dbReference>
<evidence type="ECO:0000256" key="1">
    <source>
        <dbReference type="ARBA" id="ARBA00009437"/>
    </source>
</evidence>
<comment type="similarity">
    <text evidence="1">Belongs to the LysR transcriptional regulatory family.</text>
</comment>
<keyword evidence="2" id="KW-0805">Transcription regulation</keyword>
<reference evidence="7" key="1">
    <citation type="submission" date="2018-06" db="EMBL/GenBank/DDBJ databases">
        <title>Genomic Encyclopedia of Type Strains, Phase IV (KMG-V): Genome sequencing to study the core and pangenomes of soil and plant-associated prokaryotes.</title>
        <authorList>
            <person name="Whitman W."/>
        </authorList>
    </citation>
    <scope>NUCLEOTIDE SEQUENCE [LARGE SCALE GENOMIC DNA]</scope>
    <source>
        <strain evidence="7">MLR2-44</strain>
    </source>
</reference>
<dbReference type="PANTHER" id="PTHR30537:SF66">
    <property type="entry name" value="IRON-REGULATED VIRULENCE REGULATORY PROTEIN IRGB"/>
    <property type="match status" value="1"/>
</dbReference>
<evidence type="ECO:0000256" key="2">
    <source>
        <dbReference type="ARBA" id="ARBA00023015"/>
    </source>
</evidence>
<gene>
    <name evidence="7" type="ORF">C7416_101637</name>
</gene>
<proteinExistence type="inferred from homology"/>
<dbReference type="EMBL" id="QKZN01000001">
    <property type="protein sequence ID" value="PZX34353.1"/>
    <property type="molecule type" value="Genomic_DNA"/>
</dbReference>
<evidence type="ECO:0000256" key="5">
    <source>
        <dbReference type="SAM" id="MobiDB-lite"/>
    </source>
</evidence>
<evidence type="ECO:0000313" key="7">
    <source>
        <dbReference type="EMBL" id="PZX34353.1"/>
    </source>
</evidence>
<dbReference type="InterPro" id="IPR036390">
    <property type="entry name" value="WH_DNA-bd_sf"/>
</dbReference>
<keyword evidence="4" id="KW-0804">Transcription</keyword>
<organism evidence="7 8">
    <name type="scientific">Cupriavidus phytorum</name>
    <dbReference type="NCBI Taxonomy" id="3024399"/>
    <lineage>
        <taxon>Bacteria</taxon>
        <taxon>Pseudomonadati</taxon>
        <taxon>Pseudomonadota</taxon>
        <taxon>Betaproteobacteria</taxon>
        <taxon>Burkholderiales</taxon>
        <taxon>Burkholderiaceae</taxon>
        <taxon>Cupriavidus</taxon>
    </lineage>
</organism>
<dbReference type="GO" id="GO:0003700">
    <property type="term" value="F:DNA-binding transcription factor activity"/>
    <property type="evidence" value="ECO:0007669"/>
    <property type="project" value="InterPro"/>
</dbReference>
<dbReference type="Gene3D" id="1.10.10.10">
    <property type="entry name" value="Winged helix-like DNA-binding domain superfamily/Winged helix DNA-binding domain"/>
    <property type="match status" value="1"/>
</dbReference>
<protein>
    <submittedName>
        <fullName evidence="7">LysR family transcriptional regulator</fullName>
    </submittedName>
</protein>
<sequence length="343" mass="37485">MEFVRFAENLATFVDVARTGSFSAVARQRGQVASSVARQIDALEREMGVALFTRSTRALARTDAGDLLYERAARILQDLSETRDAVAALEQGVAGRLRVACLPAFARRHVVPHLGSLYAQYPGLSVELELTERVVDPVVERFDLVIRVGQQADSNLIARPIATQRYVVCATPDYLRMHGRPTHVDDLARHRLIDRAHSTSMRGWRELLTPAHAARVAFAVECDDCDARRLSVLQGLGIALMPDWSVGEDIGAGRLEELLLEGTLPQPQSNIYLLRAAPRATAKVKAFCAHLAHGIGSPPSWQLAMVPSRESGRRNPAAPLPEGPRRAPSAKAGSRTTAREARA</sequence>
<evidence type="ECO:0000256" key="4">
    <source>
        <dbReference type="ARBA" id="ARBA00023163"/>
    </source>
</evidence>
<accession>A0A2W7PFZ9</accession>
<feature type="region of interest" description="Disordered" evidence="5">
    <location>
        <begin position="300"/>
        <end position="343"/>
    </location>
</feature>
<dbReference type="GO" id="GO:0043565">
    <property type="term" value="F:sequence-specific DNA binding"/>
    <property type="evidence" value="ECO:0007669"/>
    <property type="project" value="TreeGrafter"/>
</dbReference>
<dbReference type="SUPFAM" id="SSF46785">
    <property type="entry name" value="Winged helix' DNA-binding domain"/>
    <property type="match status" value="1"/>
</dbReference>
<dbReference type="Pfam" id="PF00126">
    <property type="entry name" value="HTH_1"/>
    <property type="match status" value="1"/>
</dbReference>
<dbReference type="PROSITE" id="PS50931">
    <property type="entry name" value="HTH_LYSR"/>
    <property type="match status" value="1"/>
</dbReference>
<dbReference type="Gene3D" id="3.40.190.290">
    <property type="match status" value="1"/>
</dbReference>
<feature type="domain" description="HTH lysR-type" evidence="6">
    <location>
        <begin position="10"/>
        <end position="62"/>
    </location>
</feature>
<comment type="caution">
    <text evidence="7">The sequence shown here is derived from an EMBL/GenBank/DDBJ whole genome shotgun (WGS) entry which is preliminary data.</text>
</comment>
<dbReference type="AlphaFoldDB" id="A0A2W7PFZ9"/>
<dbReference type="InterPro" id="IPR058163">
    <property type="entry name" value="LysR-type_TF_proteobact-type"/>
</dbReference>
<dbReference type="Pfam" id="PF03466">
    <property type="entry name" value="LysR_substrate"/>
    <property type="match status" value="1"/>
</dbReference>
<evidence type="ECO:0000256" key="3">
    <source>
        <dbReference type="ARBA" id="ARBA00023125"/>
    </source>
</evidence>
<keyword evidence="3" id="KW-0238">DNA-binding</keyword>
<dbReference type="Proteomes" id="UP000249638">
    <property type="component" value="Unassembled WGS sequence"/>
</dbReference>
<evidence type="ECO:0000313" key="8">
    <source>
        <dbReference type="Proteomes" id="UP000249638"/>
    </source>
</evidence>
<dbReference type="SUPFAM" id="SSF53850">
    <property type="entry name" value="Periplasmic binding protein-like II"/>
    <property type="match status" value="1"/>
</dbReference>